<organism evidence="6 7">
    <name type="scientific">Coffea canephora</name>
    <name type="common">Robusta coffee</name>
    <dbReference type="NCBI Taxonomy" id="49390"/>
    <lineage>
        <taxon>Eukaryota</taxon>
        <taxon>Viridiplantae</taxon>
        <taxon>Streptophyta</taxon>
        <taxon>Embryophyta</taxon>
        <taxon>Tracheophyta</taxon>
        <taxon>Spermatophyta</taxon>
        <taxon>Magnoliopsida</taxon>
        <taxon>eudicotyledons</taxon>
        <taxon>Gunneridae</taxon>
        <taxon>Pentapetalae</taxon>
        <taxon>asterids</taxon>
        <taxon>lamiids</taxon>
        <taxon>Gentianales</taxon>
        <taxon>Rubiaceae</taxon>
        <taxon>Ixoroideae</taxon>
        <taxon>Gardenieae complex</taxon>
        <taxon>Bertiereae - Coffeeae clade</taxon>
        <taxon>Coffeeae</taxon>
        <taxon>Coffea</taxon>
    </lineage>
</organism>
<evidence type="ECO:0000256" key="3">
    <source>
        <dbReference type="ARBA" id="ARBA00022801"/>
    </source>
</evidence>
<accession>A0A068V2N5</accession>
<feature type="signal peptide" evidence="5">
    <location>
        <begin position="1"/>
        <end position="18"/>
    </location>
</feature>
<dbReference type="OrthoDB" id="1600564at2759"/>
<dbReference type="AlphaFoldDB" id="A0A068V2N5"/>
<dbReference type="InterPro" id="IPR001087">
    <property type="entry name" value="GDSL"/>
</dbReference>
<gene>
    <name evidence="6" type="ORF">GSCOC_T00042605001</name>
</gene>
<dbReference type="Gramene" id="CDP15060">
    <property type="protein sequence ID" value="CDP15060"/>
    <property type="gene ID" value="GSCOC_T00042605001"/>
</dbReference>
<name>A0A068V2N5_COFCA</name>
<dbReference type="GO" id="GO:0016788">
    <property type="term" value="F:hydrolase activity, acting on ester bonds"/>
    <property type="evidence" value="ECO:0007669"/>
    <property type="project" value="InterPro"/>
</dbReference>
<reference evidence="6" key="2">
    <citation type="submission" date="2014-06" db="EMBL/GenBank/DDBJ databases">
        <title>Structure and adaptive landscape of the coffee genome.</title>
        <authorList>
            <person name="Denoeud F."/>
            <person name="Wincker P."/>
            <person name="Lashermes P."/>
        </authorList>
    </citation>
    <scope>NUCLEOTIDE SEQUENCE [LARGE SCALE GENOMIC DNA]</scope>
    <source>
        <strain evidence="6">DH200</strain>
    </source>
</reference>
<sequence length="384" mass="42391">MASSLILLTITFTFIILSSPVTKCATSAKTATHPIPPFKSIYAFGDSYTDTGNTNSATGPNPYLYVSRSPYGQTFFHHPTNRYSDGRLVIDFLAQQLSLPFLPPYLSKTADKSYGINFAVAGSTAIIYSFFVKNNLTLNRTPQSLQTQLVWFNEFLESKGCKNSITTPKECKAVFDNALIWLGEIGANDYAYTFGSSVSGTTIQKLAIGSVTRFLEAILDKGVKYLLVQGLPPTGCLTLTRYLAAENDRDTLGCVASSNKQSYAHNTILQAKLNDFRKKFPNAVIVYADYWNAYASVVKNPEKYGIKELFKACCGSNSGLYNFDLFNTCGSPMATSCSNPSQYINWDGVHLTEGMYKAVAELLLEGKFSNPPFEYLLSRKRRSG</sequence>
<dbReference type="PANTHER" id="PTHR22835:SF557">
    <property type="entry name" value="LIPASE_HYDROLASE FAMILY PROTEIN, PUTATIVE, EXPRESSED-RELATED"/>
    <property type="match status" value="1"/>
</dbReference>
<comment type="similarity">
    <text evidence="1">Belongs to the 'GDSL' lipolytic enzyme family.</text>
</comment>
<evidence type="ECO:0000256" key="1">
    <source>
        <dbReference type="ARBA" id="ARBA00008668"/>
    </source>
</evidence>
<dbReference type="EMBL" id="HG739178">
    <property type="protein sequence ID" value="CDP15060.1"/>
    <property type="molecule type" value="Genomic_DNA"/>
</dbReference>
<dbReference type="FunCoup" id="A0A068V2N5">
    <property type="interactions" value="67"/>
</dbReference>
<keyword evidence="7" id="KW-1185">Reference proteome</keyword>
<dbReference type="Pfam" id="PF00657">
    <property type="entry name" value="Lipase_GDSL"/>
    <property type="match status" value="1"/>
</dbReference>
<dbReference type="PhylomeDB" id="A0A068V2N5"/>
<proteinExistence type="inferred from homology"/>
<dbReference type="Gene3D" id="3.40.50.1110">
    <property type="entry name" value="SGNH hydrolase"/>
    <property type="match status" value="1"/>
</dbReference>
<keyword evidence="4" id="KW-0325">Glycoprotein</keyword>
<reference evidence="6" key="1">
    <citation type="submission" date="2013-11" db="EMBL/GenBank/DDBJ databases">
        <authorList>
            <person name="Genoscope - CEA"/>
        </authorList>
    </citation>
    <scope>NUCLEOTIDE SEQUENCE</scope>
    <source>
        <strain evidence="6">DH200</strain>
    </source>
</reference>
<dbReference type="CDD" id="cd01837">
    <property type="entry name" value="SGNH_plant_lipase_like"/>
    <property type="match status" value="1"/>
</dbReference>
<evidence type="ECO:0000256" key="4">
    <source>
        <dbReference type="ARBA" id="ARBA00023180"/>
    </source>
</evidence>
<dbReference type="InterPro" id="IPR036514">
    <property type="entry name" value="SGNH_hydro_sf"/>
</dbReference>
<keyword evidence="3" id="KW-0378">Hydrolase</keyword>
<dbReference type="SUPFAM" id="SSF52266">
    <property type="entry name" value="SGNH hydrolase"/>
    <property type="match status" value="1"/>
</dbReference>
<evidence type="ECO:0000256" key="2">
    <source>
        <dbReference type="ARBA" id="ARBA00022729"/>
    </source>
</evidence>
<evidence type="ECO:0000313" key="7">
    <source>
        <dbReference type="Proteomes" id="UP000295252"/>
    </source>
</evidence>
<dbReference type="OMA" id="PFNKIYA"/>
<dbReference type="InterPro" id="IPR035669">
    <property type="entry name" value="SGNH_plant_lipase-like"/>
</dbReference>
<dbReference type="InParanoid" id="A0A068V2N5"/>
<feature type="chain" id="PRO_5001655500" evidence="5">
    <location>
        <begin position="19"/>
        <end position="384"/>
    </location>
</feature>
<keyword evidence="2 5" id="KW-0732">Signal</keyword>
<dbReference type="PANTHER" id="PTHR22835">
    <property type="entry name" value="ZINC FINGER FYVE DOMAIN CONTAINING PROTEIN"/>
    <property type="match status" value="1"/>
</dbReference>
<evidence type="ECO:0000256" key="5">
    <source>
        <dbReference type="SAM" id="SignalP"/>
    </source>
</evidence>
<evidence type="ECO:0000313" key="6">
    <source>
        <dbReference type="EMBL" id="CDP15060.1"/>
    </source>
</evidence>
<dbReference type="Proteomes" id="UP000295252">
    <property type="component" value="Chromosome VI"/>
</dbReference>
<protein>
    <submittedName>
        <fullName evidence="6">Uncharacterized protein</fullName>
    </submittedName>
</protein>
<dbReference type="STRING" id="49390.A0A068V2N5"/>